<evidence type="ECO:0000256" key="1">
    <source>
        <dbReference type="ARBA" id="ARBA00008535"/>
    </source>
</evidence>
<organism evidence="5 6">
    <name type="scientific">Mytilus galloprovincialis</name>
    <name type="common">Mediterranean mussel</name>
    <dbReference type="NCBI Taxonomy" id="29158"/>
    <lineage>
        <taxon>Eukaryota</taxon>
        <taxon>Metazoa</taxon>
        <taxon>Spiralia</taxon>
        <taxon>Lophotrochozoa</taxon>
        <taxon>Mollusca</taxon>
        <taxon>Bivalvia</taxon>
        <taxon>Autobranchia</taxon>
        <taxon>Pteriomorphia</taxon>
        <taxon>Mytilida</taxon>
        <taxon>Mytiloidea</taxon>
        <taxon>Mytilidae</taxon>
        <taxon>Mytilinae</taxon>
        <taxon>Mytilus</taxon>
    </lineage>
</organism>
<comment type="similarity">
    <text evidence="1">Belongs to the TRAFAC class TrmE-Era-EngA-EngB-Septin-like GTPase superfamily. AIG1/Toc34/Toc159-like paraseptin GTPase family. IAN subfamily.</text>
</comment>
<protein>
    <recommendedName>
        <fullName evidence="4">AIG1-type G domain-containing protein</fullName>
    </recommendedName>
</protein>
<dbReference type="GO" id="GO:0005525">
    <property type="term" value="F:GTP binding"/>
    <property type="evidence" value="ECO:0007669"/>
    <property type="project" value="UniProtKB-KW"/>
</dbReference>
<gene>
    <name evidence="5" type="ORF">AM593_04058</name>
</gene>
<dbReference type="PANTHER" id="PTHR10903:SF184">
    <property type="entry name" value="GTP-BINDING PROTEIN A"/>
    <property type="match status" value="1"/>
</dbReference>
<keyword evidence="6" id="KW-1185">Reference proteome</keyword>
<dbReference type="Gene3D" id="3.40.50.300">
    <property type="entry name" value="P-loop containing nucleotide triphosphate hydrolases"/>
    <property type="match status" value="1"/>
</dbReference>
<name>A0A3L5TU50_MYTGA</name>
<accession>A0A3L5TU50</accession>
<evidence type="ECO:0000313" key="6">
    <source>
        <dbReference type="Proteomes" id="UP000266721"/>
    </source>
</evidence>
<dbReference type="SUPFAM" id="SSF52540">
    <property type="entry name" value="P-loop containing nucleoside triphosphate hydrolases"/>
    <property type="match status" value="1"/>
</dbReference>
<feature type="non-terminal residue" evidence="5">
    <location>
        <position position="86"/>
    </location>
</feature>
<dbReference type="InterPro" id="IPR045058">
    <property type="entry name" value="GIMA/IAN/Toc"/>
</dbReference>
<dbReference type="EMBL" id="KV582932">
    <property type="protein sequence ID" value="OPL33455.1"/>
    <property type="molecule type" value="Genomic_DNA"/>
</dbReference>
<keyword evidence="3" id="KW-0342">GTP-binding</keyword>
<dbReference type="Pfam" id="PF04548">
    <property type="entry name" value="AIG1"/>
    <property type="match status" value="1"/>
</dbReference>
<evidence type="ECO:0000256" key="3">
    <source>
        <dbReference type="ARBA" id="ARBA00023134"/>
    </source>
</evidence>
<sequence length="86" mass="9530">NCYVTRTVAAPEPIFPNDEVEIIQTVADRDIRHCSQKESEDIGITENERRILLIGRTGVGKSTTGNTILGRDVFHTDTSGESVTRK</sequence>
<dbReference type="PANTHER" id="PTHR10903">
    <property type="entry name" value="GTPASE, IMAP FAMILY MEMBER-RELATED"/>
    <property type="match status" value="1"/>
</dbReference>
<feature type="non-terminal residue" evidence="5">
    <location>
        <position position="1"/>
    </location>
</feature>
<evidence type="ECO:0000313" key="5">
    <source>
        <dbReference type="EMBL" id="OPL33455.1"/>
    </source>
</evidence>
<dbReference type="InterPro" id="IPR027417">
    <property type="entry name" value="P-loop_NTPase"/>
</dbReference>
<proteinExistence type="inferred from homology"/>
<feature type="domain" description="AIG1-type G" evidence="4">
    <location>
        <begin position="49"/>
        <end position="86"/>
    </location>
</feature>
<keyword evidence="2" id="KW-0547">Nucleotide-binding</keyword>
<evidence type="ECO:0000256" key="2">
    <source>
        <dbReference type="ARBA" id="ARBA00022741"/>
    </source>
</evidence>
<dbReference type="AlphaFoldDB" id="A0A3L5TU50"/>
<dbReference type="InterPro" id="IPR006703">
    <property type="entry name" value="G_AIG1"/>
</dbReference>
<reference evidence="5 6" key="1">
    <citation type="journal article" date="2016" name="PLoS ONE">
        <title>A First Insight into the Genome of the Filter-Feeder Mussel Mytilus galloprovincialis.</title>
        <authorList>
            <person name="Murgarella M."/>
            <person name="Puiu D."/>
            <person name="Novoa B."/>
            <person name="Figueras A."/>
            <person name="Posada D."/>
            <person name="Canchaya C."/>
        </authorList>
    </citation>
    <scope>NUCLEOTIDE SEQUENCE [LARGE SCALE GENOMIC DNA]</scope>
    <source>
        <tissue evidence="5">Muscle</tissue>
    </source>
</reference>
<dbReference type="Proteomes" id="UP000266721">
    <property type="component" value="Unassembled WGS sequence"/>
</dbReference>
<evidence type="ECO:0000259" key="4">
    <source>
        <dbReference type="Pfam" id="PF04548"/>
    </source>
</evidence>
<comment type="caution">
    <text evidence="5">The sequence shown here is derived from an EMBL/GenBank/DDBJ whole genome shotgun (WGS) entry which is preliminary data.</text>
</comment>